<proteinExistence type="predicted"/>
<accession>A0A6N6MFY5</accession>
<keyword evidence="1" id="KW-0732">Signal</keyword>
<feature type="chain" id="PRO_5027086992" evidence="1">
    <location>
        <begin position="20"/>
        <end position="152"/>
    </location>
</feature>
<evidence type="ECO:0000313" key="3">
    <source>
        <dbReference type="Proteomes" id="UP000441523"/>
    </source>
</evidence>
<dbReference type="RefSeq" id="WP_150966837.1">
    <property type="nucleotide sequence ID" value="NZ_VZZJ01000046.1"/>
</dbReference>
<feature type="signal peptide" evidence="1">
    <location>
        <begin position="1"/>
        <end position="19"/>
    </location>
</feature>
<gene>
    <name evidence="2" type="ORF">F6X51_26340</name>
</gene>
<dbReference type="Proteomes" id="UP000441523">
    <property type="component" value="Unassembled WGS sequence"/>
</dbReference>
<dbReference type="EMBL" id="VZZJ01000046">
    <property type="protein sequence ID" value="KAB1068732.1"/>
    <property type="molecule type" value="Genomic_DNA"/>
</dbReference>
<reference evidence="2 3" key="1">
    <citation type="submission" date="2019-09" db="EMBL/GenBank/DDBJ databases">
        <title>YIM 132548 draft genome.</title>
        <authorList>
            <person name="Jiang L."/>
        </authorList>
    </citation>
    <scope>NUCLEOTIDE SEQUENCE [LARGE SCALE GENOMIC DNA]</scope>
    <source>
        <strain evidence="2 3">YIM 132548</strain>
    </source>
</reference>
<protein>
    <submittedName>
        <fullName evidence="2">Uncharacterized protein</fullName>
    </submittedName>
</protein>
<sequence>MRYAVLAAALICSTGPAFAQPQSAMPPARTFEDAKLNELRAAPEPKPAKDIDTLQLASAHRERAESVREKTEGLWQSWTTSICEGCGDTPSYRKTIEKDFADRKGIAGLNSGAVASGPQAAPRQEPLEQFGRRLYTDLSPESVGQIRRMPKQ</sequence>
<evidence type="ECO:0000256" key="1">
    <source>
        <dbReference type="SAM" id="SignalP"/>
    </source>
</evidence>
<evidence type="ECO:0000313" key="2">
    <source>
        <dbReference type="EMBL" id="KAB1068732.1"/>
    </source>
</evidence>
<dbReference type="AlphaFoldDB" id="A0A6N6MFY5"/>
<name>A0A6N6MFY5_9HYPH</name>
<comment type="caution">
    <text evidence="2">The sequence shown here is derived from an EMBL/GenBank/DDBJ whole genome shotgun (WGS) entry which is preliminary data.</text>
</comment>
<keyword evidence="3" id="KW-1185">Reference proteome</keyword>
<organism evidence="2 3">
    <name type="scientific">Methylobacterium planeticum</name>
    <dbReference type="NCBI Taxonomy" id="2615211"/>
    <lineage>
        <taxon>Bacteria</taxon>
        <taxon>Pseudomonadati</taxon>
        <taxon>Pseudomonadota</taxon>
        <taxon>Alphaproteobacteria</taxon>
        <taxon>Hyphomicrobiales</taxon>
        <taxon>Methylobacteriaceae</taxon>
        <taxon>Methylobacterium</taxon>
    </lineage>
</organism>